<dbReference type="InterPro" id="IPR000055">
    <property type="entry name" value="Restrct_endonuc_typeI_TRD"/>
</dbReference>
<feature type="domain" description="Type I restriction modification DNA specificity" evidence="4">
    <location>
        <begin position="221"/>
        <end position="394"/>
    </location>
</feature>
<dbReference type="Proteomes" id="UP000051804">
    <property type="component" value="Unassembled WGS sequence"/>
</dbReference>
<feature type="domain" description="Type I restriction modification DNA specificity" evidence="4">
    <location>
        <begin position="21"/>
        <end position="194"/>
    </location>
</feature>
<evidence type="ECO:0000313" key="5">
    <source>
        <dbReference type="EMBL" id="KRK74267.1"/>
    </source>
</evidence>
<dbReference type="PANTHER" id="PTHR30408">
    <property type="entry name" value="TYPE-1 RESTRICTION ENZYME ECOKI SPECIFICITY PROTEIN"/>
    <property type="match status" value="1"/>
</dbReference>
<comment type="similarity">
    <text evidence="1">Belongs to the type-I restriction system S methylase family.</text>
</comment>
<evidence type="ECO:0000313" key="6">
    <source>
        <dbReference type="Proteomes" id="UP000051804"/>
    </source>
</evidence>
<evidence type="ECO:0000256" key="1">
    <source>
        <dbReference type="ARBA" id="ARBA00010923"/>
    </source>
</evidence>
<dbReference type="Gene3D" id="3.90.220.20">
    <property type="entry name" value="DNA methylase specificity domains"/>
    <property type="match status" value="2"/>
</dbReference>
<name>A0A0R1JTA2_9LACO</name>
<keyword evidence="2" id="KW-0680">Restriction system</keyword>
<dbReference type="STRING" id="1291734.FD02_GL000867"/>
<dbReference type="PATRIC" id="fig|1291734.4.peg.893"/>
<dbReference type="GO" id="GO:0009307">
    <property type="term" value="P:DNA restriction-modification system"/>
    <property type="evidence" value="ECO:0007669"/>
    <property type="project" value="UniProtKB-KW"/>
</dbReference>
<dbReference type="AlphaFoldDB" id="A0A0R1JTA2"/>
<dbReference type="PANTHER" id="PTHR30408:SF12">
    <property type="entry name" value="TYPE I RESTRICTION ENZYME MJAVIII SPECIFICITY SUBUNIT"/>
    <property type="match status" value="1"/>
</dbReference>
<dbReference type="OrthoDB" id="9795776at2"/>
<organism evidence="5 6">
    <name type="scientific">Lacticaseibacillus nasuensis JCM 17158</name>
    <dbReference type="NCBI Taxonomy" id="1291734"/>
    <lineage>
        <taxon>Bacteria</taxon>
        <taxon>Bacillati</taxon>
        <taxon>Bacillota</taxon>
        <taxon>Bacilli</taxon>
        <taxon>Lactobacillales</taxon>
        <taxon>Lactobacillaceae</taxon>
        <taxon>Lacticaseibacillus</taxon>
    </lineage>
</organism>
<gene>
    <name evidence="5" type="ORF">FD02_GL000867</name>
</gene>
<dbReference type="SUPFAM" id="SSF116734">
    <property type="entry name" value="DNA methylase specificity domain"/>
    <property type="match status" value="2"/>
</dbReference>
<dbReference type="InterPro" id="IPR052021">
    <property type="entry name" value="Type-I_RS_S_subunit"/>
</dbReference>
<proteinExistence type="inferred from homology"/>
<comment type="caution">
    <text evidence="5">The sequence shown here is derived from an EMBL/GenBank/DDBJ whole genome shotgun (WGS) entry which is preliminary data.</text>
</comment>
<evidence type="ECO:0000259" key="4">
    <source>
        <dbReference type="Pfam" id="PF01420"/>
    </source>
</evidence>
<protein>
    <submittedName>
        <fullName evidence="5">Specificity subunit Lla33I</fullName>
    </submittedName>
</protein>
<evidence type="ECO:0000256" key="3">
    <source>
        <dbReference type="ARBA" id="ARBA00023125"/>
    </source>
</evidence>
<dbReference type="Pfam" id="PF01420">
    <property type="entry name" value="Methylase_S"/>
    <property type="match status" value="2"/>
</dbReference>
<keyword evidence="3" id="KW-0238">DNA-binding</keyword>
<sequence>MNKKNVSTKRVPSIRVVGFTDEWEQRKLGDITKYKNGTAHEENVQSQGPFELITLKSVSEEGTIQSSGKFLASTDEALDAGSLVMVLSEQTPGAVGMTALVPLNHRYVLNQRVAQLSVDKKNVNPAFLSKAINRNQHYFELRSGGTKVQNISKSSVLDYKFYMPPREEQDKLAIFLLCIEETIALHQQKSEALKKVYRWAKRNLLPMPKESSPQIHIKNNNENWTTRKLGNILKPNTEKNRDHKFNLVESVSNKYGLVKQTDQFKDYEVASKDTHNYYVIRPTTFVYNPSRINVRSIGYKKAGDPVSIVSPLYVSFQANSDIDDSFLWIWLHSSQFNNERRILSTGSVRTTLSYEQLCLANITYPDIEEQREIAQFFVSLETRIDLELSVINYLKRVKRWALDNMFV</sequence>
<dbReference type="GO" id="GO:0003677">
    <property type="term" value="F:DNA binding"/>
    <property type="evidence" value="ECO:0007669"/>
    <property type="project" value="UniProtKB-KW"/>
</dbReference>
<dbReference type="RefSeq" id="WP_056949868.1">
    <property type="nucleotide sequence ID" value="NZ_AZDJ01000001.1"/>
</dbReference>
<reference evidence="5 6" key="1">
    <citation type="journal article" date="2015" name="Genome Announc.">
        <title>Expanding the biotechnology potential of lactobacilli through comparative genomics of 213 strains and associated genera.</title>
        <authorList>
            <person name="Sun Z."/>
            <person name="Harris H.M."/>
            <person name="McCann A."/>
            <person name="Guo C."/>
            <person name="Argimon S."/>
            <person name="Zhang W."/>
            <person name="Yang X."/>
            <person name="Jeffery I.B."/>
            <person name="Cooney J.C."/>
            <person name="Kagawa T.F."/>
            <person name="Liu W."/>
            <person name="Song Y."/>
            <person name="Salvetti E."/>
            <person name="Wrobel A."/>
            <person name="Rasinkangas P."/>
            <person name="Parkhill J."/>
            <person name="Rea M.C."/>
            <person name="O'Sullivan O."/>
            <person name="Ritari J."/>
            <person name="Douillard F.P."/>
            <person name="Paul Ross R."/>
            <person name="Yang R."/>
            <person name="Briner A.E."/>
            <person name="Felis G.E."/>
            <person name="de Vos W.M."/>
            <person name="Barrangou R."/>
            <person name="Klaenhammer T.R."/>
            <person name="Caufield P.W."/>
            <person name="Cui Y."/>
            <person name="Zhang H."/>
            <person name="O'Toole P.W."/>
        </authorList>
    </citation>
    <scope>NUCLEOTIDE SEQUENCE [LARGE SCALE GENOMIC DNA]</scope>
    <source>
        <strain evidence="5 6">JCM 17158</strain>
    </source>
</reference>
<evidence type="ECO:0000256" key="2">
    <source>
        <dbReference type="ARBA" id="ARBA00022747"/>
    </source>
</evidence>
<dbReference type="EMBL" id="AZDJ01000001">
    <property type="protein sequence ID" value="KRK74267.1"/>
    <property type="molecule type" value="Genomic_DNA"/>
</dbReference>
<accession>A0A0R1JTA2</accession>
<keyword evidence="6" id="KW-1185">Reference proteome</keyword>
<dbReference type="InterPro" id="IPR044946">
    <property type="entry name" value="Restrct_endonuc_typeI_TRD_sf"/>
</dbReference>